<gene>
    <name evidence="1" type="ORF">MHEC_31540</name>
</gene>
<accession>A0A7R7GVS1</accession>
<evidence type="ECO:0000313" key="1">
    <source>
        <dbReference type="EMBL" id="BCO36721.1"/>
    </source>
</evidence>
<evidence type="ECO:0000313" key="2">
    <source>
        <dbReference type="Proteomes" id="UP000595446"/>
    </source>
</evidence>
<proteinExistence type="predicted"/>
<name>A0A7R7GVS1_9MYCO</name>
<keyword evidence="2" id="KW-1185">Reference proteome</keyword>
<dbReference type="AlphaFoldDB" id="A0A7R7GVS1"/>
<sequence length="128" mass="13891">MQAPRPPRGLAAAGRKLWREVVAEATAEGLVLTAVERYWLETAAKLVDQAATLEAELVGAPKMVRGSQGQEVINPLISELRQLRQAADRSLARLRIEPDESSNAIRVIGTSSTQARRAAHTRWRGAGA</sequence>
<dbReference type="Proteomes" id="UP000595446">
    <property type="component" value="Chromosome"/>
</dbReference>
<protein>
    <recommendedName>
        <fullName evidence="3">Terminase</fullName>
    </recommendedName>
</protein>
<reference evidence="1 2" key="1">
    <citation type="submission" date="2020-12" db="EMBL/GenBank/DDBJ databases">
        <title>Complete genome sequence of Mycobacterium heckeshornense JCM 15655T, closely related to a pathogenic non-tuberculous mycobacterial species Mycobacterium xenopi.</title>
        <authorList>
            <person name="Yoshida M."/>
            <person name="Fukano H."/>
            <person name="Asakura T."/>
            <person name="Suzuki M."/>
            <person name="Hoshino Y."/>
        </authorList>
    </citation>
    <scope>NUCLEOTIDE SEQUENCE [LARGE SCALE GENOMIC DNA]</scope>
    <source>
        <strain evidence="1 2">JCM 15655</strain>
    </source>
</reference>
<organism evidence="1 2">
    <name type="scientific">Mycobacterium heckeshornense</name>
    <dbReference type="NCBI Taxonomy" id="110505"/>
    <lineage>
        <taxon>Bacteria</taxon>
        <taxon>Bacillati</taxon>
        <taxon>Actinomycetota</taxon>
        <taxon>Actinomycetes</taxon>
        <taxon>Mycobacteriales</taxon>
        <taxon>Mycobacteriaceae</taxon>
        <taxon>Mycobacterium</taxon>
    </lineage>
</organism>
<dbReference type="EMBL" id="AP024237">
    <property type="protein sequence ID" value="BCO36721.1"/>
    <property type="molecule type" value="Genomic_DNA"/>
</dbReference>
<evidence type="ECO:0008006" key="3">
    <source>
        <dbReference type="Google" id="ProtNLM"/>
    </source>
</evidence>